<dbReference type="PROSITE" id="PS51371">
    <property type="entry name" value="CBS"/>
    <property type="match status" value="2"/>
</dbReference>
<dbReference type="EMBL" id="AMCI01001611">
    <property type="protein sequence ID" value="EJX05008.1"/>
    <property type="molecule type" value="Genomic_DNA"/>
</dbReference>
<dbReference type="InterPro" id="IPR005170">
    <property type="entry name" value="Transptr-assoc_dom"/>
</dbReference>
<dbReference type="Pfam" id="PF00571">
    <property type="entry name" value="CBS"/>
    <property type="match status" value="2"/>
</dbReference>
<keyword evidence="4" id="KW-0677">Repeat</keyword>
<dbReference type="GO" id="GO:0005886">
    <property type="term" value="C:plasma membrane"/>
    <property type="evidence" value="ECO:0007669"/>
    <property type="project" value="UniProtKB-SubCell"/>
</dbReference>
<dbReference type="SMART" id="SM00116">
    <property type="entry name" value="CBS"/>
    <property type="match status" value="2"/>
</dbReference>
<accession>J9GR68</accession>
<evidence type="ECO:0000313" key="7">
    <source>
        <dbReference type="EMBL" id="EJX05008.1"/>
    </source>
</evidence>
<feature type="domain" description="CBS" evidence="6">
    <location>
        <begin position="105"/>
        <end position="162"/>
    </location>
</feature>
<organism evidence="7">
    <name type="scientific">gut metagenome</name>
    <dbReference type="NCBI Taxonomy" id="749906"/>
    <lineage>
        <taxon>unclassified sequences</taxon>
        <taxon>metagenomes</taxon>
        <taxon>organismal metagenomes</taxon>
    </lineage>
</organism>
<evidence type="ECO:0000256" key="2">
    <source>
        <dbReference type="ARBA" id="ARBA00006337"/>
    </source>
</evidence>
<dbReference type="InterPro" id="IPR016169">
    <property type="entry name" value="FAD-bd_PCMH_sub2"/>
</dbReference>
<dbReference type="FunFam" id="3.10.580.10:FF:000002">
    <property type="entry name" value="Magnesium/cobalt efflux protein CorC"/>
    <property type="match status" value="1"/>
</dbReference>
<evidence type="ECO:0000256" key="3">
    <source>
        <dbReference type="ARBA" id="ARBA00022475"/>
    </source>
</evidence>
<reference evidence="7" key="1">
    <citation type="journal article" date="2012" name="PLoS ONE">
        <title>Gene sets for utilization of primary and secondary nutrition supplies in the distal gut of endangered iberian lynx.</title>
        <authorList>
            <person name="Alcaide M."/>
            <person name="Messina E."/>
            <person name="Richter M."/>
            <person name="Bargiela R."/>
            <person name="Peplies J."/>
            <person name="Huws S.A."/>
            <person name="Newbold C.J."/>
            <person name="Golyshin P.N."/>
            <person name="Simon M.A."/>
            <person name="Lopez G."/>
            <person name="Yakimov M.M."/>
            <person name="Ferrer M."/>
        </authorList>
    </citation>
    <scope>NUCLEOTIDE SEQUENCE</scope>
</reference>
<keyword evidence="5" id="KW-0129">CBS domain</keyword>
<gene>
    <name evidence="7" type="ORF">EVA_06883</name>
</gene>
<dbReference type="SUPFAM" id="SSF54631">
    <property type="entry name" value="CBS-domain pair"/>
    <property type="match status" value="1"/>
</dbReference>
<dbReference type="SMART" id="SM01091">
    <property type="entry name" value="CorC_HlyC"/>
    <property type="match status" value="1"/>
</dbReference>
<evidence type="ECO:0000256" key="4">
    <source>
        <dbReference type="ARBA" id="ARBA00022737"/>
    </source>
</evidence>
<dbReference type="GO" id="GO:0050660">
    <property type="term" value="F:flavin adenine dinucleotide binding"/>
    <property type="evidence" value="ECO:0007669"/>
    <property type="project" value="InterPro"/>
</dbReference>
<comment type="subcellular location">
    <subcellularLocation>
        <location evidence="1">Cell membrane</location>
        <topology evidence="1">Multi-pass membrane protein</topology>
    </subcellularLocation>
</comment>
<dbReference type="SUPFAM" id="SSF56176">
    <property type="entry name" value="FAD-binding/transporter-associated domain-like"/>
    <property type="match status" value="1"/>
</dbReference>
<comment type="caution">
    <text evidence="7">The sequence shown here is derived from an EMBL/GenBank/DDBJ whole genome shotgun (WGS) entry which is preliminary data.</text>
</comment>
<dbReference type="InterPro" id="IPR044751">
    <property type="entry name" value="Ion_transp-like_CBS"/>
</dbReference>
<dbReference type="InterPro" id="IPR046342">
    <property type="entry name" value="CBS_dom_sf"/>
</dbReference>
<dbReference type="PANTHER" id="PTHR22777">
    <property type="entry name" value="HEMOLYSIN-RELATED"/>
    <property type="match status" value="1"/>
</dbReference>
<name>J9GR68_9ZZZZ</name>
<evidence type="ECO:0000256" key="5">
    <source>
        <dbReference type="ARBA" id="ARBA00023122"/>
    </source>
</evidence>
<dbReference type="Gene3D" id="3.10.580.10">
    <property type="entry name" value="CBS-domain"/>
    <property type="match status" value="1"/>
</dbReference>
<dbReference type="InterPro" id="IPR036318">
    <property type="entry name" value="FAD-bd_PCMH-like_sf"/>
</dbReference>
<evidence type="ECO:0000259" key="6">
    <source>
        <dbReference type="PROSITE" id="PS51371"/>
    </source>
</evidence>
<dbReference type="CDD" id="cd04590">
    <property type="entry name" value="CBS_pair_CorC_HlyC_assoc"/>
    <property type="match status" value="1"/>
</dbReference>
<protein>
    <submittedName>
        <fullName evidence="7">CorC/HlyC family transporter associated protein</fullName>
    </submittedName>
</protein>
<dbReference type="InterPro" id="IPR000644">
    <property type="entry name" value="CBS_dom"/>
</dbReference>
<proteinExistence type="inferred from homology"/>
<dbReference type="Pfam" id="PF03471">
    <property type="entry name" value="CorC_HlyC"/>
    <property type="match status" value="1"/>
</dbReference>
<comment type="similarity">
    <text evidence="2">Belongs to the UPF0053 family.</text>
</comment>
<keyword evidence="3" id="KW-1003">Cell membrane</keyword>
<sequence>MMGRRKVQEVAEDVAVEEEDGSGDIVTSAQKFSEETVVEVMIPRVDIVDLVYTASFNEVMACVVENNYSRIPVVDESRDKVKGILYVKDLLRYRHEGDDFNWQQLLRSPYFIPESKMIEDLLREFQRNKVHIAIVVDEYGSVSGMVTMEDILEEIVGEIQDEYDEETAFFEKAEDGSFTFEGKTGLDDFFETIAVDSRDYEEYIGDAETVAGFVLELMDEIPVVGQQVKCRSLNFQVVELQRQRISKIKVTLTHEENDSIAAGCWVSVA</sequence>
<dbReference type="Gene3D" id="3.30.465.10">
    <property type="match status" value="1"/>
</dbReference>
<feature type="domain" description="CBS" evidence="6">
    <location>
        <begin position="41"/>
        <end position="100"/>
    </location>
</feature>
<keyword evidence="3" id="KW-0472">Membrane</keyword>
<dbReference type="AlphaFoldDB" id="J9GR68"/>
<dbReference type="PANTHER" id="PTHR22777:SF32">
    <property type="entry name" value="UPF0053 INNER MEMBRANE PROTEIN YFJD"/>
    <property type="match status" value="1"/>
</dbReference>
<evidence type="ECO:0000256" key="1">
    <source>
        <dbReference type="ARBA" id="ARBA00004651"/>
    </source>
</evidence>